<proteinExistence type="predicted"/>
<accession>A0A1A9ZZX8</accession>
<evidence type="ECO:0000313" key="1">
    <source>
        <dbReference type="EnsemblMetazoa" id="GPAI030193-PA"/>
    </source>
</evidence>
<dbReference type="VEuPathDB" id="VectorBase:GPAI030193"/>
<name>A0A1A9ZZX8_GLOPL</name>
<dbReference type="Proteomes" id="UP000092445">
    <property type="component" value="Unassembled WGS sequence"/>
</dbReference>
<organism evidence="1 2">
    <name type="scientific">Glossina pallidipes</name>
    <name type="common">Tsetse fly</name>
    <dbReference type="NCBI Taxonomy" id="7398"/>
    <lineage>
        <taxon>Eukaryota</taxon>
        <taxon>Metazoa</taxon>
        <taxon>Ecdysozoa</taxon>
        <taxon>Arthropoda</taxon>
        <taxon>Hexapoda</taxon>
        <taxon>Insecta</taxon>
        <taxon>Pterygota</taxon>
        <taxon>Neoptera</taxon>
        <taxon>Endopterygota</taxon>
        <taxon>Diptera</taxon>
        <taxon>Brachycera</taxon>
        <taxon>Muscomorpha</taxon>
        <taxon>Hippoboscoidea</taxon>
        <taxon>Glossinidae</taxon>
        <taxon>Glossina</taxon>
    </lineage>
</organism>
<reference evidence="2" key="1">
    <citation type="submission" date="2014-03" db="EMBL/GenBank/DDBJ databases">
        <authorList>
            <person name="Aksoy S."/>
            <person name="Warren W."/>
            <person name="Wilson R.K."/>
        </authorList>
    </citation>
    <scope>NUCLEOTIDE SEQUENCE [LARGE SCALE GENOMIC DNA]</scope>
    <source>
        <strain evidence="2">IAEA</strain>
    </source>
</reference>
<sequence>MGNGYRNIDCDLIYSSYNPILRLLVVRHNLNKSTYRDVPEVYFIRHAMYDLKPDSMLIQFVLSPSKKEIEYNLSIDASSVARNPLISAFPTFELQKFAQLISYSRRGLWRIEKKSGCQVRVPRLCFVNYYRCKPFARDETALSSSATANQLQNKSSKSSKSFCSLNSKTHYAVNTVSADIVILNTKKLAKEVNNFVAVPRLISESLLEDIHIKCKGLTKQVNNIVAVPRWISEPLLEDSHIKYKRLGERGDEYHRPVTVDCCKIIILNIKGLTKRVNNAVAVPRLISTSLLEDNHTKYDSTSPNNATNLRLHSI</sequence>
<reference evidence="1" key="2">
    <citation type="submission" date="2020-05" db="UniProtKB">
        <authorList>
            <consortium name="EnsemblMetazoa"/>
        </authorList>
    </citation>
    <scope>IDENTIFICATION</scope>
    <source>
        <strain evidence="1">IAEA</strain>
    </source>
</reference>
<dbReference type="EnsemblMetazoa" id="GPAI030193-RA">
    <property type="protein sequence ID" value="GPAI030193-PA"/>
    <property type="gene ID" value="GPAI030193"/>
</dbReference>
<protein>
    <submittedName>
        <fullName evidence="1">Uncharacterized protein</fullName>
    </submittedName>
</protein>
<keyword evidence="2" id="KW-1185">Reference proteome</keyword>
<dbReference type="AlphaFoldDB" id="A0A1A9ZZX8"/>
<evidence type="ECO:0000313" key="2">
    <source>
        <dbReference type="Proteomes" id="UP000092445"/>
    </source>
</evidence>